<sequence length="104" mass="11183">MRSYRALLAANPQDCFILSDMARESGEIVLAPRDGNTPHELLKNAELALYRAKKAGPGTVRFFEVSLFVGKFSALQQGTLTVLHGKKQSTEAGARSISGESTAS</sequence>
<evidence type="ECO:0000313" key="1">
    <source>
        <dbReference type="EMBL" id="UPT92339.1"/>
    </source>
</evidence>
<accession>A0A8T5VHV3</accession>
<gene>
    <name evidence="1" type="ORF">HAP41_0000047305</name>
</gene>
<dbReference type="EMBL" id="CP096256">
    <property type="protein sequence ID" value="UPT92339.1"/>
    <property type="molecule type" value="Genomic_DNA"/>
</dbReference>
<dbReference type="RefSeq" id="WP_166106850.1">
    <property type="nucleotide sequence ID" value="NZ_CP096256.1"/>
</dbReference>
<proteinExistence type="predicted"/>
<organism evidence="1 2">
    <name type="scientific">Bradyrhizobium barranii subsp. apii</name>
    <dbReference type="NCBI Taxonomy" id="2819348"/>
    <lineage>
        <taxon>Bacteria</taxon>
        <taxon>Pseudomonadati</taxon>
        <taxon>Pseudomonadota</taxon>
        <taxon>Alphaproteobacteria</taxon>
        <taxon>Hyphomicrobiales</taxon>
        <taxon>Nitrobacteraceae</taxon>
        <taxon>Bradyrhizobium</taxon>
        <taxon>Bradyrhizobium barranii</taxon>
    </lineage>
</organism>
<dbReference type="SUPFAM" id="SSF55073">
    <property type="entry name" value="Nucleotide cyclase"/>
    <property type="match status" value="1"/>
</dbReference>
<evidence type="ECO:0000313" key="2">
    <source>
        <dbReference type="Proteomes" id="UP000551709"/>
    </source>
</evidence>
<keyword evidence="1" id="KW-0614">Plasmid</keyword>
<reference evidence="1" key="1">
    <citation type="journal article" date="2017" name="Syst. Appl. Microbiol.">
        <title>Soybeans inoculated with root zone soils of Canadian native legumes harbour diverse and novel Bradyrhizobium spp. that possess agricultural potential.</title>
        <authorList>
            <person name="Bromfield E.S.P."/>
            <person name="Cloutier S."/>
            <person name="Tambong J.T."/>
            <person name="Tran Thi T.V."/>
        </authorList>
    </citation>
    <scope>NUCLEOTIDE SEQUENCE</scope>
    <source>
        <strain evidence="1">1S5</strain>
    </source>
</reference>
<name>A0A8T5VHV3_9BRAD</name>
<dbReference type="InterPro" id="IPR029787">
    <property type="entry name" value="Nucleotide_cyclase"/>
</dbReference>
<dbReference type="InterPro" id="IPR043128">
    <property type="entry name" value="Rev_trsase/Diguanyl_cyclase"/>
</dbReference>
<dbReference type="AlphaFoldDB" id="A0A8T5VHV3"/>
<protein>
    <submittedName>
        <fullName evidence="1">Uncharacterized protein</fullName>
    </submittedName>
</protein>
<geneLocation type="plasmid" evidence="1 2">
    <name>pBb1S5a</name>
</geneLocation>
<dbReference type="Gene3D" id="3.30.70.270">
    <property type="match status" value="1"/>
</dbReference>
<dbReference type="Proteomes" id="UP000551709">
    <property type="component" value="Plasmid pBb1S5a"/>
</dbReference>
<reference evidence="1" key="2">
    <citation type="submission" date="2022-04" db="EMBL/GenBank/DDBJ databases">
        <authorList>
            <person name="Bromfield E.S.P."/>
            <person name="Cloutier S."/>
        </authorList>
    </citation>
    <scope>NUCLEOTIDE SEQUENCE</scope>
    <source>
        <strain evidence="1">1S5</strain>
        <plasmid evidence="1">pBb1S5a</plasmid>
    </source>
</reference>